<dbReference type="InterPro" id="IPR021514">
    <property type="entry name" value="DUF3176"/>
</dbReference>
<gene>
    <name evidence="3" type="ORF">CSAL01_00462</name>
</gene>
<proteinExistence type="predicted"/>
<feature type="region of interest" description="Disordered" evidence="1">
    <location>
        <begin position="19"/>
        <end position="88"/>
    </location>
</feature>
<dbReference type="PANTHER" id="PTHR35394:SF5">
    <property type="entry name" value="DUF3176 DOMAIN-CONTAINING PROTEIN"/>
    <property type="match status" value="1"/>
</dbReference>
<name>A0A135SD35_9PEZI</name>
<evidence type="ECO:0000313" key="4">
    <source>
        <dbReference type="Proteomes" id="UP000070121"/>
    </source>
</evidence>
<dbReference type="PANTHER" id="PTHR35394">
    <property type="entry name" value="DUF3176 DOMAIN-CONTAINING PROTEIN"/>
    <property type="match status" value="1"/>
</dbReference>
<feature type="transmembrane region" description="Helical" evidence="2">
    <location>
        <begin position="208"/>
        <end position="226"/>
    </location>
</feature>
<feature type="transmembrane region" description="Helical" evidence="2">
    <location>
        <begin position="144"/>
        <end position="165"/>
    </location>
</feature>
<evidence type="ECO:0000256" key="1">
    <source>
        <dbReference type="SAM" id="MobiDB-lite"/>
    </source>
</evidence>
<evidence type="ECO:0000313" key="3">
    <source>
        <dbReference type="EMBL" id="KXH33731.1"/>
    </source>
</evidence>
<feature type="compositionally biased region" description="Polar residues" evidence="1">
    <location>
        <begin position="31"/>
        <end position="56"/>
    </location>
</feature>
<dbReference type="Pfam" id="PF11374">
    <property type="entry name" value="DUF3176"/>
    <property type="match status" value="1"/>
</dbReference>
<sequence length="679" mass="76240">MMMEHHQGQEQYLLDSYRQHADESTHREDSTNTIQDGQLTSSGTETSMDDSTQVSARASVHRDNLLRRSSSTPEQRPSADNEEAEASATIPGCQTVEAIHFWWYWDFAGAVVAVVCMILIAVTLSKANGSPVVAWPLLVSPNTIVAVLTTVARTALLVPLGSSISQLKWRHLLLKAQPLEHLQLFDNASRGPWGSILMIRHLLVQSKLACALSLATILTLGISPSAQQILEYPTLYQELPHLDVAIGRADEYFSKGFRQLPFQTWQKRDPNEDLPAFQSKVLQALAGTSSQPQFLCPPEANRCTWGEFSTLAVCRAFHNVTEQTIRNCDNPGSPLQYCNYTVPLGDDRPPENDATYQISMRYIDHDAYKSALVSSVLNTTFLPSKNQDGWIGQFIVLRHRGKKWEDKGEWFPPSNPTTPEVLVTDFRWCRKTYRGVNATDGVIEIRDENVAESFLQFHERIDTDRDNPYDVDVFETLDGRDRYKFTRTLTSDLPSYLEYILTTEYGERPGNRATNEATANSPMQMQHLLYRANIANLTRNLEGVLTDRARSSDPGDNRNATTFTQGQAFGSMTFIRVRWAWFAVPVAAVVLGLGLFLTTVVLTRQTPLLKDSLLALLFYPLKGWEEDETYVEGAQTSERLQKLAGSLHGRLETDEGRYRIIKHGNVAKGEPKGDFSGGE</sequence>
<dbReference type="EMBL" id="JFFI01002434">
    <property type="protein sequence ID" value="KXH33731.1"/>
    <property type="molecule type" value="Genomic_DNA"/>
</dbReference>
<keyword evidence="2" id="KW-1133">Transmembrane helix</keyword>
<dbReference type="Proteomes" id="UP000070121">
    <property type="component" value="Unassembled WGS sequence"/>
</dbReference>
<organism evidence="3 4">
    <name type="scientific">Colletotrichum salicis</name>
    <dbReference type="NCBI Taxonomy" id="1209931"/>
    <lineage>
        <taxon>Eukaryota</taxon>
        <taxon>Fungi</taxon>
        <taxon>Dikarya</taxon>
        <taxon>Ascomycota</taxon>
        <taxon>Pezizomycotina</taxon>
        <taxon>Sordariomycetes</taxon>
        <taxon>Hypocreomycetidae</taxon>
        <taxon>Glomerellales</taxon>
        <taxon>Glomerellaceae</taxon>
        <taxon>Colletotrichum</taxon>
        <taxon>Colletotrichum acutatum species complex</taxon>
    </lineage>
</organism>
<feature type="compositionally biased region" description="Basic and acidic residues" evidence="1">
    <location>
        <begin position="19"/>
        <end position="30"/>
    </location>
</feature>
<feature type="transmembrane region" description="Helical" evidence="2">
    <location>
        <begin position="103"/>
        <end position="124"/>
    </location>
</feature>
<keyword evidence="2" id="KW-0812">Transmembrane</keyword>
<reference evidence="3 4" key="1">
    <citation type="submission" date="2014-02" db="EMBL/GenBank/DDBJ databases">
        <title>The genome sequence of Colletotrichum salicis CBS 607.94.</title>
        <authorList>
            <person name="Baroncelli R."/>
            <person name="Thon M.R."/>
        </authorList>
    </citation>
    <scope>NUCLEOTIDE SEQUENCE [LARGE SCALE GENOMIC DNA]</scope>
    <source>
        <strain evidence="3 4">CBS 607.94</strain>
    </source>
</reference>
<feature type="transmembrane region" description="Helical" evidence="2">
    <location>
        <begin position="579"/>
        <end position="602"/>
    </location>
</feature>
<evidence type="ECO:0000256" key="2">
    <source>
        <dbReference type="SAM" id="Phobius"/>
    </source>
</evidence>
<accession>A0A135SD35</accession>
<comment type="caution">
    <text evidence="3">The sequence shown here is derived from an EMBL/GenBank/DDBJ whole genome shotgun (WGS) entry which is preliminary data.</text>
</comment>
<keyword evidence="4" id="KW-1185">Reference proteome</keyword>
<dbReference type="OrthoDB" id="4847816at2759"/>
<protein>
    <submittedName>
        <fullName evidence="3">Uncharacterized protein</fullName>
    </submittedName>
</protein>
<dbReference type="AlphaFoldDB" id="A0A135SD35"/>
<dbReference type="STRING" id="1209931.A0A135SD35"/>
<keyword evidence="2" id="KW-0472">Membrane</keyword>